<proteinExistence type="predicted"/>
<keyword evidence="1" id="KW-0472">Membrane</keyword>
<evidence type="ECO:0008006" key="4">
    <source>
        <dbReference type="Google" id="ProtNLM"/>
    </source>
</evidence>
<reference evidence="2" key="2">
    <citation type="submission" date="2025-09" db="UniProtKB">
        <authorList>
            <consortium name="Ensembl"/>
        </authorList>
    </citation>
    <scope>IDENTIFICATION</scope>
</reference>
<dbReference type="InterPro" id="IPR042190">
    <property type="entry name" value="KLRG1"/>
</dbReference>
<keyword evidence="3" id="KW-1185">Reference proteome</keyword>
<dbReference type="PANTHER" id="PTHR47648">
    <property type="entry name" value="KILLER CELL LECTIN-LIKE RECEPTOR SUBFAMILY G MEMBER 1"/>
    <property type="match status" value="1"/>
</dbReference>
<organism evidence="2 3">
    <name type="scientific">Terrapene triunguis</name>
    <name type="common">Three-toed box turtle</name>
    <dbReference type="NCBI Taxonomy" id="2587831"/>
    <lineage>
        <taxon>Eukaryota</taxon>
        <taxon>Metazoa</taxon>
        <taxon>Chordata</taxon>
        <taxon>Craniata</taxon>
        <taxon>Vertebrata</taxon>
        <taxon>Euteleostomi</taxon>
        <taxon>Archelosauria</taxon>
        <taxon>Testudinata</taxon>
        <taxon>Testudines</taxon>
        <taxon>Cryptodira</taxon>
        <taxon>Durocryptodira</taxon>
        <taxon>Testudinoidea</taxon>
        <taxon>Emydidae</taxon>
        <taxon>Terrapene</taxon>
    </lineage>
</organism>
<evidence type="ECO:0000313" key="2">
    <source>
        <dbReference type="Ensembl" id="ENSTMTP00000023817.1"/>
    </source>
</evidence>
<protein>
    <recommendedName>
        <fullName evidence="4">C-type lectin domain-containing protein</fullName>
    </recommendedName>
</protein>
<name>A0A674JUX0_9SAUR</name>
<dbReference type="Gene3D" id="3.10.100.10">
    <property type="entry name" value="Mannose-Binding Protein A, subunit A"/>
    <property type="match status" value="1"/>
</dbReference>
<evidence type="ECO:0000313" key="3">
    <source>
        <dbReference type="Proteomes" id="UP000472274"/>
    </source>
</evidence>
<dbReference type="Proteomes" id="UP000472274">
    <property type="component" value="Unplaced"/>
</dbReference>
<feature type="transmembrane region" description="Helical" evidence="1">
    <location>
        <begin position="12"/>
        <end position="36"/>
    </location>
</feature>
<dbReference type="Ensembl" id="ENSTMTT00000024657.1">
    <property type="protein sequence ID" value="ENSTMTP00000023817.1"/>
    <property type="gene ID" value="ENSTMTG00000017334.1"/>
</dbReference>
<keyword evidence="1" id="KW-1133">Transmembrane helix</keyword>
<dbReference type="AlphaFoldDB" id="A0A674JUX0"/>
<dbReference type="GeneTree" id="ENSGT00940000156296"/>
<sequence length="139" mass="15482">ALTDKTNLLQIIAVILGIFCLILLGVSVALAIKLFYGSFTDHSCPGCPDQWVRYRDSCYYFSNVKRDWNSSRNFCSAQDSGLLVISDTKEKVYDSNAAKSVAIRLADVIVWSSEFLKIKIFLVSGGSRVSLYLQKQQGV</sequence>
<keyword evidence="1" id="KW-0812">Transmembrane</keyword>
<reference evidence="2" key="1">
    <citation type="submission" date="2025-08" db="UniProtKB">
        <authorList>
            <consortium name="Ensembl"/>
        </authorList>
    </citation>
    <scope>IDENTIFICATION</scope>
</reference>
<dbReference type="PANTHER" id="PTHR47648:SF1">
    <property type="entry name" value="KILLER CELL LECTIN-LIKE RECEPTOR SUBFAMILY G MEMBER 1"/>
    <property type="match status" value="1"/>
</dbReference>
<accession>A0A674JUX0</accession>
<dbReference type="SUPFAM" id="SSF56436">
    <property type="entry name" value="C-type lectin-like"/>
    <property type="match status" value="1"/>
</dbReference>
<dbReference type="InterPro" id="IPR016187">
    <property type="entry name" value="CTDL_fold"/>
</dbReference>
<evidence type="ECO:0000256" key="1">
    <source>
        <dbReference type="SAM" id="Phobius"/>
    </source>
</evidence>
<dbReference type="InterPro" id="IPR016186">
    <property type="entry name" value="C-type_lectin-like/link_sf"/>
</dbReference>